<organism evidence="3 4">
    <name type="scientific">Meloidogyne floridensis</name>
    <dbReference type="NCBI Taxonomy" id="298350"/>
    <lineage>
        <taxon>Eukaryota</taxon>
        <taxon>Metazoa</taxon>
        <taxon>Ecdysozoa</taxon>
        <taxon>Nematoda</taxon>
        <taxon>Chromadorea</taxon>
        <taxon>Rhabditida</taxon>
        <taxon>Tylenchina</taxon>
        <taxon>Tylenchomorpha</taxon>
        <taxon>Tylenchoidea</taxon>
        <taxon>Meloidogynidae</taxon>
        <taxon>Meloidogyninae</taxon>
        <taxon>Meloidogyne</taxon>
    </lineage>
</organism>
<feature type="compositionally biased region" description="Basic and acidic residues" evidence="2">
    <location>
        <begin position="104"/>
        <end position="117"/>
    </location>
</feature>
<feature type="compositionally biased region" description="Polar residues" evidence="2">
    <location>
        <begin position="83"/>
        <end position="96"/>
    </location>
</feature>
<feature type="compositionally biased region" description="Polar residues" evidence="2">
    <location>
        <begin position="183"/>
        <end position="195"/>
    </location>
</feature>
<reference evidence="4" key="1">
    <citation type="submission" date="2022-11" db="UniProtKB">
        <authorList>
            <consortium name="WormBaseParasite"/>
        </authorList>
    </citation>
    <scope>IDENTIFICATION</scope>
</reference>
<sequence>MNEYRQGEETSERKMKRLKRINKEIEEFRRDEELHKENVRRTKEEYEKACQNLNKTRNAIEDLEKIAKQITGHDGKDHDLQMHDNQIGENTNSGVETNKKDKRKMNIEVGKEHDKYKKGQSSSDILLNLKEGASSASQVVPPTATHPRIIGQHPPQAFQHQNLGPPAGFEVQPAALRPGINVQTRTQGQSSSDTPLNLEEGPSSASQAVIPELEKGDIILQCFESGLTADQALKEIVQLKGTKWTSLSTIK</sequence>
<evidence type="ECO:0000256" key="2">
    <source>
        <dbReference type="SAM" id="MobiDB-lite"/>
    </source>
</evidence>
<evidence type="ECO:0000256" key="1">
    <source>
        <dbReference type="SAM" id="Coils"/>
    </source>
</evidence>
<evidence type="ECO:0000313" key="3">
    <source>
        <dbReference type="Proteomes" id="UP000887560"/>
    </source>
</evidence>
<dbReference type="WBParaSite" id="scf7180000420921.g5931">
    <property type="protein sequence ID" value="scf7180000420921.g5931"/>
    <property type="gene ID" value="scf7180000420921.g5931"/>
</dbReference>
<proteinExistence type="predicted"/>
<keyword evidence="3" id="KW-1185">Reference proteome</keyword>
<dbReference type="AlphaFoldDB" id="A0A915NWB5"/>
<name>A0A915NWB5_9BILA</name>
<evidence type="ECO:0000313" key="4">
    <source>
        <dbReference type="WBParaSite" id="scf7180000420921.g5931"/>
    </source>
</evidence>
<feature type="region of interest" description="Disordered" evidence="2">
    <location>
        <begin position="73"/>
        <end position="121"/>
    </location>
</feature>
<feature type="coiled-coil region" evidence="1">
    <location>
        <begin position="11"/>
        <end position="66"/>
    </location>
</feature>
<keyword evidence="1" id="KW-0175">Coiled coil</keyword>
<accession>A0A915NWB5</accession>
<dbReference type="Proteomes" id="UP000887560">
    <property type="component" value="Unplaced"/>
</dbReference>
<protein>
    <submittedName>
        <fullName evidence="4">Uncharacterized protein</fullName>
    </submittedName>
</protein>
<feature type="region of interest" description="Disordered" evidence="2">
    <location>
        <begin position="183"/>
        <end position="205"/>
    </location>
</feature>
<feature type="compositionally biased region" description="Basic and acidic residues" evidence="2">
    <location>
        <begin position="73"/>
        <end position="82"/>
    </location>
</feature>